<dbReference type="PANTHER" id="PTHR43553">
    <property type="entry name" value="HEAVY METAL TRANSPORTER"/>
    <property type="match status" value="1"/>
</dbReference>
<dbReference type="Gene3D" id="3.40.50.300">
    <property type="entry name" value="P-loop containing nucleotide triphosphate hydrolases"/>
    <property type="match status" value="1"/>
</dbReference>
<evidence type="ECO:0000313" key="11">
    <source>
        <dbReference type="EMBL" id="KRN18311.1"/>
    </source>
</evidence>
<keyword evidence="6" id="KW-0067">ATP-binding</keyword>
<keyword evidence="7" id="KW-1278">Translocase</keyword>
<gene>
    <name evidence="11" type="ORF">FC75_GL000719</name>
</gene>
<dbReference type="STRING" id="1423730.FC75_GL000719"/>
<evidence type="ECO:0000259" key="10">
    <source>
        <dbReference type="PROSITE" id="PS50893"/>
    </source>
</evidence>
<dbReference type="InterPro" id="IPR050095">
    <property type="entry name" value="ECF_ABC_transporter_ATP-bd"/>
</dbReference>
<name>A0A0R2EZ42_9LACO</name>
<keyword evidence="5" id="KW-0547">Nucleotide-binding</keyword>
<dbReference type="GO" id="GO:0016887">
    <property type="term" value="F:ATP hydrolysis activity"/>
    <property type="evidence" value="ECO:0007669"/>
    <property type="project" value="InterPro"/>
</dbReference>
<dbReference type="EMBL" id="AYZJ01000093">
    <property type="protein sequence ID" value="KRN18311.1"/>
    <property type="molecule type" value="Genomic_DNA"/>
</dbReference>
<dbReference type="NCBIfam" id="NF010156">
    <property type="entry name" value="PRK13635.1"/>
    <property type="match status" value="1"/>
</dbReference>
<organism evidence="11 12">
    <name type="scientific">Lacticaseibacillus camelliae DSM 22697 = JCM 13995</name>
    <dbReference type="NCBI Taxonomy" id="1423730"/>
    <lineage>
        <taxon>Bacteria</taxon>
        <taxon>Bacillati</taxon>
        <taxon>Bacillota</taxon>
        <taxon>Bacilli</taxon>
        <taxon>Lactobacillales</taxon>
        <taxon>Lactobacillaceae</taxon>
        <taxon>Lacticaseibacillus</taxon>
    </lineage>
</organism>
<comment type="caution">
    <text evidence="11">The sequence shown here is derived from an EMBL/GenBank/DDBJ whole genome shotgun (WGS) entry which is preliminary data.</text>
</comment>
<evidence type="ECO:0000256" key="5">
    <source>
        <dbReference type="ARBA" id="ARBA00022741"/>
    </source>
</evidence>
<dbReference type="GO" id="GO:0043190">
    <property type="term" value="C:ATP-binding cassette (ABC) transporter complex"/>
    <property type="evidence" value="ECO:0007669"/>
    <property type="project" value="TreeGrafter"/>
</dbReference>
<evidence type="ECO:0000256" key="1">
    <source>
        <dbReference type="ARBA" id="ARBA00004202"/>
    </source>
</evidence>
<dbReference type="SMART" id="SM00382">
    <property type="entry name" value="AAA"/>
    <property type="match status" value="1"/>
</dbReference>
<evidence type="ECO:0000256" key="3">
    <source>
        <dbReference type="ARBA" id="ARBA00022448"/>
    </source>
</evidence>
<dbReference type="InterPro" id="IPR027417">
    <property type="entry name" value="P-loop_NTPase"/>
</dbReference>
<reference evidence="11 12" key="1">
    <citation type="journal article" date="2015" name="Genome Announc.">
        <title>Expanding the biotechnology potential of lactobacilli through comparative genomics of 213 strains and associated genera.</title>
        <authorList>
            <person name="Sun Z."/>
            <person name="Harris H.M."/>
            <person name="McCann A."/>
            <person name="Guo C."/>
            <person name="Argimon S."/>
            <person name="Zhang W."/>
            <person name="Yang X."/>
            <person name="Jeffery I.B."/>
            <person name="Cooney J.C."/>
            <person name="Kagawa T.F."/>
            <person name="Liu W."/>
            <person name="Song Y."/>
            <person name="Salvetti E."/>
            <person name="Wrobel A."/>
            <person name="Rasinkangas P."/>
            <person name="Parkhill J."/>
            <person name="Rea M.C."/>
            <person name="O'Sullivan O."/>
            <person name="Ritari J."/>
            <person name="Douillard F.P."/>
            <person name="Paul Ross R."/>
            <person name="Yang R."/>
            <person name="Briner A.E."/>
            <person name="Felis G.E."/>
            <person name="de Vos W.M."/>
            <person name="Barrangou R."/>
            <person name="Klaenhammer T.R."/>
            <person name="Caufield P.W."/>
            <person name="Cui Y."/>
            <person name="Zhang H."/>
            <person name="O'Toole P.W."/>
        </authorList>
    </citation>
    <scope>NUCLEOTIDE SEQUENCE [LARGE SCALE GENOMIC DNA]</scope>
    <source>
        <strain evidence="11 12">DSM 22697</strain>
    </source>
</reference>
<dbReference type="NCBIfam" id="NF010167">
    <property type="entry name" value="PRK13648.1"/>
    <property type="match status" value="1"/>
</dbReference>
<dbReference type="SUPFAM" id="SSF52540">
    <property type="entry name" value="P-loop containing nucleoside triphosphate hydrolases"/>
    <property type="match status" value="1"/>
</dbReference>
<dbReference type="AlphaFoldDB" id="A0A0R2EZ42"/>
<dbReference type="PROSITE" id="PS00211">
    <property type="entry name" value="ABC_TRANSPORTER_1"/>
    <property type="match status" value="1"/>
</dbReference>
<accession>A0A0R2EZ42</accession>
<comment type="similarity">
    <text evidence="2">Belongs to the ABC transporter superfamily.</text>
</comment>
<keyword evidence="3" id="KW-0813">Transport</keyword>
<dbReference type="InterPro" id="IPR017871">
    <property type="entry name" value="ABC_transporter-like_CS"/>
</dbReference>
<keyword evidence="4" id="KW-1003">Cell membrane</keyword>
<evidence type="ECO:0000256" key="4">
    <source>
        <dbReference type="ARBA" id="ARBA00022475"/>
    </source>
</evidence>
<evidence type="ECO:0000256" key="9">
    <source>
        <dbReference type="ARBA" id="ARBA00062026"/>
    </source>
</evidence>
<evidence type="ECO:0000313" key="12">
    <source>
        <dbReference type="Proteomes" id="UP000050865"/>
    </source>
</evidence>
<dbReference type="FunFam" id="3.40.50.300:FF:000224">
    <property type="entry name" value="Energy-coupling factor transporter ATP-binding protein EcfA"/>
    <property type="match status" value="1"/>
</dbReference>
<dbReference type="Pfam" id="PF00005">
    <property type="entry name" value="ABC_tran"/>
    <property type="match status" value="1"/>
</dbReference>
<dbReference type="CDD" id="cd03225">
    <property type="entry name" value="ABC_cobalt_CbiO_domain1"/>
    <property type="match status" value="1"/>
</dbReference>
<dbReference type="Proteomes" id="UP000050865">
    <property type="component" value="Unassembled WGS sequence"/>
</dbReference>
<dbReference type="PANTHER" id="PTHR43553:SF24">
    <property type="entry name" value="ENERGY-COUPLING FACTOR TRANSPORTER ATP-BINDING PROTEIN ECFA1"/>
    <property type="match status" value="1"/>
</dbReference>
<sequence>MQAGVTPLKHHIGCRDFKRVASIKGGRIVTVAIDIQNLNYRYPDAAQPALKDVSLTIQQGEWVAIIGHNGSGKSTLAKNINGLLAPGSGQVTVAGMPLTEENVWKIREKVGIVFQNPDNQFVGATVQDDVAFGLENRAVPRPEMVTRVHDALEQVNMLQFATREPARLSGGQKQRVAIAGIIAQRPDIIILDEATSMLDPAGRAEVLALIQELQAKSAMTVVSITHDVDEAASADRVVLLNDGEIVEQGTPAEIFTHGEELLHLGLDVPYPERLKAALRRRGVAMPDRYLDQEGLVKHLWTLHSTM</sequence>
<keyword evidence="8" id="KW-0472">Membrane</keyword>
<comment type="subcellular location">
    <subcellularLocation>
        <location evidence="1">Cell membrane</location>
        <topology evidence="1">Peripheral membrane protein</topology>
    </subcellularLocation>
</comment>
<comment type="subunit">
    <text evidence="9">Forms a stable energy-coupling factor (ECF) transporter complex probably composed of 2 membrane-embedded substrate-binding proteins (S component), 2 ATP-binding proteins (A component) and 2 transmembrane proteins (T component). This complex interacts with a number of substrate-specific components, including FolT and ThiT for 5-formyltetrahydrofolate and thiamine respectively.</text>
</comment>
<dbReference type="GO" id="GO:0042626">
    <property type="term" value="F:ATPase-coupled transmembrane transporter activity"/>
    <property type="evidence" value="ECO:0007669"/>
    <property type="project" value="TreeGrafter"/>
</dbReference>
<dbReference type="InterPro" id="IPR003439">
    <property type="entry name" value="ABC_transporter-like_ATP-bd"/>
</dbReference>
<proteinExistence type="inferred from homology"/>
<dbReference type="PROSITE" id="PS50893">
    <property type="entry name" value="ABC_TRANSPORTER_2"/>
    <property type="match status" value="1"/>
</dbReference>
<dbReference type="InterPro" id="IPR003593">
    <property type="entry name" value="AAA+_ATPase"/>
</dbReference>
<dbReference type="GO" id="GO:0005524">
    <property type="term" value="F:ATP binding"/>
    <property type="evidence" value="ECO:0007669"/>
    <property type="project" value="UniProtKB-KW"/>
</dbReference>
<protein>
    <submittedName>
        <fullName evidence="11">ABC superfamily ATP binding cassette transporter, ABC protein</fullName>
    </submittedName>
</protein>
<dbReference type="NCBIfam" id="TIGR04520">
    <property type="entry name" value="ECF_ATPase_1"/>
    <property type="match status" value="1"/>
</dbReference>
<dbReference type="InterPro" id="IPR015856">
    <property type="entry name" value="ABC_transpr_CbiO/EcfA_su"/>
</dbReference>
<evidence type="ECO:0000256" key="7">
    <source>
        <dbReference type="ARBA" id="ARBA00022967"/>
    </source>
</evidence>
<keyword evidence="12" id="KW-1185">Reference proteome</keyword>
<feature type="domain" description="ABC transporter" evidence="10">
    <location>
        <begin position="33"/>
        <end position="267"/>
    </location>
</feature>
<evidence type="ECO:0000256" key="8">
    <source>
        <dbReference type="ARBA" id="ARBA00023136"/>
    </source>
</evidence>
<dbReference type="PATRIC" id="fig|1423730.4.peg.753"/>
<dbReference type="InterPro" id="IPR030947">
    <property type="entry name" value="EcfA_1"/>
</dbReference>
<evidence type="ECO:0000256" key="6">
    <source>
        <dbReference type="ARBA" id="ARBA00022840"/>
    </source>
</evidence>
<evidence type="ECO:0000256" key="2">
    <source>
        <dbReference type="ARBA" id="ARBA00005417"/>
    </source>
</evidence>